<dbReference type="RefSeq" id="WP_129267492.1">
    <property type="nucleotide sequence ID" value="NZ_MZXW01000004.1"/>
</dbReference>
<dbReference type="OrthoDB" id="978976at2"/>
<organism evidence="1 2">
    <name type="scientific">Bradyrhizobium betae</name>
    <dbReference type="NCBI Taxonomy" id="244734"/>
    <lineage>
        <taxon>Bacteria</taxon>
        <taxon>Pseudomonadati</taxon>
        <taxon>Pseudomonadota</taxon>
        <taxon>Alphaproteobacteria</taxon>
        <taxon>Hyphomicrobiales</taxon>
        <taxon>Nitrobacteraceae</taxon>
        <taxon>Bradyrhizobium</taxon>
    </lineage>
</organism>
<accession>A0A4Q1VNJ9</accession>
<proteinExistence type="predicted"/>
<dbReference type="Proteomes" id="UP000290819">
    <property type="component" value="Unassembled WGS sequence"/>
</dbReference>
<keyword evidence="2" id="KW-1185">Reference proteome</keyword>
<evidence type="ECO:0000313" key="1">
    <source>
        <dbReference type="EMBL" id="RXT54148.1"/>
    </source>
</evidence>
<name>A0A4Q1VNJ9_9BRAD</name>
<comment type="caution">
    <text evidence="1">The sequence shown here is derived from an EMBL/GenBank/DDBJ whole genome shotgun (WGS) entry which is preliminary data.</text>
</comment>
<dbReference type="EMBL" id="MZXW01000004">
    <property type="protein sequence ID" value="RXT54148.1"/>
    <property type="molecule type" value="Genomic_DNA"/>
</dbReference>
<evidence type="ECO:0008006" key="3">
    <source>
        <dbReference type="Google" id="ProtNLM"/>
    </source>
</evidence>
<protein>
    <recommendedName>
        <fullName evidence="3">HNH endonuclease</fullName>
    </recommendedName>
</protein>
<reference evidence="1 2" key="1">
    <citation type="submission" date="2017-03" db="EMBL/GenBank/DDBJ databases">
        <authorList>
            <person name="Safronova V.I."/>
            <person name="Sazanova A.L."/>
            <person name="Chirak E.R."/>
        </authorList>
    </citation>
    <scope>NUCLEOTIDE SEQUENCE [LARGE SCALE GENOMIC DNA]</scope>
    <source>
        <strain evidence="1 2">Opo-243</strain>
    </source>
</reference>
<gene>
    <name evidence="1" type="ORF">B5V03_01455</name>
</gene>
<dbReference type="AlphaFoldDB" id="A0A4Q1VNJ9"/>
<sequence length="375" mass="42277">MALARVGPGAPWRRLITMAWQKTPDGSFLDHSGKVLFFSKDRFVNDICLGRCCFICGAQPGSKVFNDEHVIPEWVLRKFNLFNRTITLPNGGAVKYGRFKVPCCQDCNSLMGRQIEERISKVVNAGPEAVQKHIADGNGLEFFVWLGLIFLKVHLKDREFRIHQDLREPDDKIGDLHDWQALHHMHCLVRCFVNGATLEKEVFGSLGAFAAKTEGWREEFDYGDIVDAQTMLLRLGNVVLITTFDDACGAINGAMPRLEKIEGPLSEIQAREVMVDFAFMNLSLKERPRFYTECDMGNETITEKAVMPEQFELGELDFALRGRMLRDSLGDGVKQIRVAGKTQQEIEQAIDGGRFTVLFDDTGAFVKQSFTSDTP</sequence>
<evidence type="ECO:0000313" key="2">
    <source>
        <dbReference type="Proteomes" id="UP000290819"/>
    </source>
</evidence>